<evidence type="ECO:0000256" key="2">
    <source>
        <dbReference type="ARBA" id="ARBA00022448"/>
    </source>
</evidence>
<feature type="transmembrane region" description="Helical" evidence="7">
    <location>
        <begin position="343"/>
        <end position="368"/>
    </location>
</feature>
<dbReference type="InterPro" id="IPR011701">
    <property type="entry name" value="MFS"/>
</dbReference>
<feature type="transmembrane region" description="Helical" evidence="7">
    <location>
        <begin position="117"/>
        <end position="139"/>
    </location>
</feature>
<feature type="transmembrane region" description="Helical" evidence="7">
    <location>
        <begin position="151"/>
        <end position="171"/>
    </location>
</feature>
<sequence>MVKNHTVVIDGVETDKEAEFNWSSKLQGVVLGSFYYGYVALQIPGGWLALKVGGTRLFGVAVLIASTLTLLTPVASRTSVVLLIIVRVGEGLVLGVLFPCNHAIWSKWAPSMERTTLVSIAVTGCTVGSIVTMPISGLLTRYDLDGGWPAVFYTFGIFGILWYVAWFVLAFESPSVHPTITEDERSYIELTAINMDEVTKGSVPWKSIITSGPVWGIIVAAFASDWGLYVLLICVPLFLMDILHYEVAAMGFAAAAPFVFKSLSCPIAGITADLLRRNILSTKTVRKVYYTTGALTAGVFILMAGYFKEPNEVIGCMCVAGAAAGMVYAGFQVNMLDIAPRNASVVMGIVNAASNTAGFLSPMLVGFITHDKTAREWRTVFWITFLLYVIGSIVFIALMTADRQKWDKVEGVSREPTTEDAITPR</sequence>
<keyword evidence="2" id="KW-0813">Transport</keyword>
<feature type="transmembrane region" description="Helical" evidence="7">
    <location>
        <begin position="380"/>
        <end position="398"/>
    </location>
</feature>
<feature type="transmembrane region" description="Helical" evidence="7">
    <location>
        <begin position="29"/>
        <end position="50"/>
    </location>
</feature>
<dbReference type="GO" id="GO:0016020">
    <property type="term" value="C:membrane"/>
    <property type="evidence" value="ECO:0007669"/>
    <property type="project" value="UniProtKB-SubCell"/>
</dbReference>
<evidence type="ECO:0000256" key="3">
    <source>
        <dbReference type="ARBA" id="ARBA00022692"/>
    </source>
</evidence>
<dbReference type="FunFam" id="1.20.1250.20:FF:000003">
    <property type="entry name" value="Solute carrier family 17 member 3"/>
    <property type="match status" value="1"/>
</dbReference>
<dbReference type="Pfam" id="PF07690">
    <property type="entry name" value="MFS_1"/>
    <property type="match status" value="2"/>
</dbReference>
<evidence type="ECO:0000256" key="5">
    <source>
        <dbReference type="ARBA" id="ARBA00022989"/>
    </source>
</evidence>
<evidence type="ECO:0000256" key="6">
    <source>
        <dbReference type="ARBA" id="ARBA00023136"/>
    </source>
</evidence>
<organism evidence="9 10">
    <name type="scientific">Desmophyllum pertusum</name>
    <dbReference type="NCBI Taxonomy" id="174260"/>
    <lineage>
        <taxon>Eukaryota</taxon>
        <taxon>Metazoa</taxon>
        <taxon>Cnidaria</taxon>
        <taxon>Anthozoa</taxon>
        <taxon>Hexacorallia</taxon>
        <taxon>Scleractinia</taxon>
        <taxon>Caryophylliina</taxon>
        <taxon>Caryophylliidae</taxon>
        <taxon>Desmophyllum</taxon>
    </lineage>
</organism>
<protein>
    <recommendedName>
        <fullName evidence="8">Major facilitator superfamily (MFS) profile domain-containing protein</fullName>
    </recommendedName>
</protein>
<keyword evidence="10" id="KW-1185">Reference proteome</keyword>
<feature type="transmembrane region" description="Helical" evidence="7">
    <location>
        <begin position="251"/>
        <end position="275"/>
    </location>
</feature>
<reference evidence="9" key="1">
    <citation type="submission" date="2023-01" db="EMBL/GenBank/DDBJ databases">
        <title>Genome assembly of the deep-sea coral Lophelia pertusa.</title>
        <authorList>
            <person name="Herrera S."/>
            <person name="Cordes E."/>
        </authorList>
    </citation>
    <scope>NUCLEOTIDE SEQUENCE</scope>
    <source>
        <strain evidence="9">USNM1676648</strain>
        <tissue evidence="9">Polyp</tissue>
    </source>
</reference>
<dbReference type="SUPFAM" id="SSF103473">
    <property type="entry name" value="MFS general substrate transporter"/>
    <property type="match status" value="1"/>
</dbReference>
<name>A0A9X0CYA4_9CNID</name>
<dbReference type="AlphaFoldDB" id="A0A9X0CYA4"/>
<gene>
    <name evidence="9" type="ORF">OS493_020437</name>
</gene>
<dbReference type="PANTHER" id="PTHR11662:SF399">
    <property type="entry name" value="FI19708P1-RELATED"/>
    <property type="match status" value="1"/>
</dbReference>
<evidence type="ECO:0000256" key="4">
    <source>
        <dbReference type="ARBA" id="ARBA00022847"/>
    </source>
</evidence>
<dbReference type="PROSITE" id="PS50850">
    <property type="entry name" value="MFS"/>
    <property type="match status" value="1"/>
</dbReference>
<dbReference type="Gene3D" id="1.20.1250.20">
    <property type="entry name" value="MFS general substrate transporter like domains"/>
    <property type="match status" value="2"/>
</dbReference>
<keyword evidence="3 7" id="KW-0812">Transmembrane</keyword>
<proteinExistence type="predicted"/>
<evidence type="ECO:0000313" key="9">
    <source>
        <dbReference type="EMBL" id="KAJ7378838.1"/>
    </source>
</evidence>
<evidence type="ECO:0000256" key="1">
    <source>
        <dbReference type="ARBA" id="ARBA00004141"/>
    </source>
</evidence>
<dbReference type="EMBL" id="MU826362">
    <property type="protein sequence ID" value="KAJ7378838.1"/>
    <property type="molecule type" value="Genomic_DNA"/>
</dbReference>
<evidence type="ECO:0000259" key="8">
    <source>
        <dbReference type="PROSITE" id="PS50850"/>
    </source>
</evidence>
<dbReference type="PANTHER" id="PTHR11662">
    <property type="entry name" value="SOLUTE CARRIER FAMILY 17"/>
    <property type="match status" value="1"/>
</dbReference>
<dbReference type="OrthoDB" id="2985014at2759"/>
<feature type="domain" description="Major facilitator superfamily (MFS) profile" evidence="8">
    <location>
        <begin position="1"/>
        <end position="403"/>
    </location>
</feature>
<feature type="transmembrane region" description="Helical" evidence="7">
    <location>
        <begin position="214"/>
        <end position="239"/>
    </location>
</feature>
<dbReference type="Proteomes" id="UP001163046">
    <property type="component" value="Unassembled WGS sequence"/>
</dbReference>
<comment type="caution">
    <text evidence="9">The sequence shown here is derived from an EMBL/GenBank/DDBJ whole genome shotgun (WGS) entry which is preliminary data.</text>
</comment>
<evidence type="ECO:0000256" key="7">
    <source>
        <dbReference type="SAM" id="Phobius"/>
    </source>
</evidence>
<accession>A0A9X0CYA4</accession>
<evidence type="ECO:0000313" key="10">
    <source>
        <dbReference type="Proteomes" id="UP001163046"/>
    </source>
</evidence>
<comment type="subcellular location">
    <subcellularLocation>
        <location evidence="1">Membrane</location>
        <topology evidence="1">Multi-pass membrane protein</topology>
    </subcellularLocation>
</comment>
<keyword evidence="5 7" id="KW-1133">Transmembrane helix</keyword>
<dbReference type="InterPro" id="IPR050382">
    <property type="entry name" value="MFS_Na/Anion_cotransporter"/>
</dbReference>
<keyword evidence="4" id="KW-0769">Symport</keyword>
<feature type="transmembrane region" description="Helical" evidence="7">
    <location>
        <begin position="313"/>
        <end position="331"/>
    </location>
</feature>
<keyword evidence="6 7" id="KW-0472">Membrane</keyword>
<dbReference type="FunFam" id="1.20.1250.20:FF:000423">
    <property type="entry name" value="Putative inorganic phosphate cotransporter-like Protein"/>
    <property type="match status" value="1"/>
</dbReference>
<feature type="transmembrane region" description="Helical" evidence="7">
    <location>
        <begin position="287"/>
        <end position="307"/>
    </location>
</feature>
<dbReference type="GO" id="GO:0006820">
    <property type="term" value="P:monoatomic anion transport"/>
    <property type="evidence" value="ECO:0007669"/>
    <property type="project" value="TreeGrafter"/>
</dbReference>
<feature type="transmembrane region" description="Helical" evidence="7">
    <location>
        <begin position="57"/>
        <end position="75"/>
    </location>
</feature>
<feature type="transmembrane region" description="Helical" evidence="7">
    <location>
        <begin position="81"/>
        <end position="105"/>
    </location>
</feature>
<dbReference type="InterPro" id="IPR036259">
    <property type="entry name" value="MFS_trans_sf"/>
</dbReference>
<dbReference type="InterPro" id="IPR020846">
    <property type="entry name" value="MFS_dom"/>
</dbReference>
<dbReference type="GO" id="GO:0015293">
    <property type="term" value="F:symporter activity"/>
    <property type="evidence" value="ECO:0007669"/>
    <property type="project" value="UniProtKB-KW"/>
</dbReference>